<dbReference type="AlphaFoldDB" id="A0A7V7QMS4"/>
<evidence type="ECO:0000313" key="2">
    <source>
        <dbReference type="EMBL" id="KAB1439608.1"/>
    </source>
</evidence>
<dbReference type="RefSeq" id="WP_151142277.1">
    <property type="nucleotide sequence ID" value="NZ_WAGX01000004.1"/>
</dbReference>
<dbReference type="InterPro" id="IPR050490">
    <property type="entry name" value="Bact_solute-bd_prot1"/>
</dbReference>
<dbReference type="EMBL" id="WAGX01000004">
    <property type="protein sequence ID" value="KAB1439608.1"/>
    <property type="molecule type" value="Genomic_DNA"/>
</dbReference>
<sequence>MRKSKRVLSIMMAITIAVGMSACGGSSDTAKVANDNVTNTNDVEAKDAQATEAKDANEAKQYKLLTDENGKPYDLGGMEIIIGDWWSSGEKEEAASAYEEARLEYLDWIQESYNFTIKEQAITSFDESPENFVNYATTGKDENYIFTLYQGSALMSAINSDLMYDLSTLDCLDFSESKWETSVKELMTIGNATYGMRGIPHQATAGIFFNKRLLEESGIDPDSIYELQANKEWTWDKFEELCQKVQKDTDNDGVIDRHAMTNFTSTLYPAAVYSNGGAFIGKDEKGFYNALESDPTMEALNWALDLVSKYEMVYPEDSEWDYTFTAFANGEAVFTCAESYKAGDWSEMEDDFGFVCFPMGPRMDHYVNFAQDNVYVIPSCYDAEKAWKIAFAFNLYTDPVPGYEDYEGWKSGYYQSFRDTESVDETLAIMVKSGVPMYEKAINGISMGEDLLWGINEDNTPAQKAEAIRNTWQSYIDQTNSQQIK</sequence>
<evidence type="ECO:0000313" key="3">
    <source>
        <dbReference type="Proteomes" id="UP000461768"/>
    </source>
</evidence>
<dbReference type="PROSITE" id="PS51257">
    <property type="entry name" value="PROKAR_LIPOPROTEIN"/>
    <property type="match status" value="1"/>
</dbReference>
<proteinExistence type="predicted"/>
<gene>
    <name evidence="2" type="ORF">F7O84_04230</name>
</gene>
<dbReference type="PANTHER" id="PTHR43649:SF12">
    <property type="entry name" value="DIACETYLCHITOBIOSE BINDING PROTEIN DASA"/>
    <property type="match status" value="1"/>
</dbReference>
<name>A0A7V7QMS4_9FIRM</name>
<dbReference type="Gene3D" id="3.40.190.10">
    <property type="entry name" value="Periplasmic binding protein-like II"/>
    <property type="match status" value="1"/>
</dbReference>
<keyword evidence="1" id="KW-0732">Signal</keyword>
<reference evidence="2 3" key="2">
    <citation type="submission" date="2020-02" db="EMBL/GenBank/DDBJ databases">
        <title>Candidatus Galacturonibacter soehngenii shows hetero-acetogenic catabolism of galacturonic acid but lacks a canonical carbon monoxide dehydrogenase/acetyl-CoA synthase complex.</title>
        <authorList>
            <person name="Diender M."/>
            <person name="Stouten G.R."/>
            <person name="Petersen J.F."/>
            <person name="Nielsen P.H."/>
            <person name="Dueholm M.S."/>
            <person name="Pronk J.T."/>
            <person name="Van Loosdrecht M.C.M."/>
        </authorList>
    </citation>
    <scope>NUCLEOTIDE SEQUENCE [LARGE SCALE GENOMIC DNA]</scope>
    <source>
        <strain evidence="2">GalUA</strain>
    </source>
</reference>
<evidence type="ECO:0000256" key="1">
    <source>
        <dbReference type="SAM" id="SignalP"/>
    </source>
</evidence>
<dbReference type="Proteomes" id="UP000461768">
    <property type="component" value="Unassembled WGS sequence"/>
</dbReference>
<feature type="chain" id="PRO_5039238600" evidence="1">
    <location>
        <begin position="23"/>
        <end position="485"/>
    </location>
</feature>
<dbReference type="Pfam" id="PF01547">
    <property type="entry name" value="SBP_bac_1"/>
    <property type="match status" value="1"/>
</dbReference>
<protein>
    <submittedName>
        <fullName evidence="2">Carbohydrate ABC transporter substrate-binding protein</fullName>
    </submittedName>
</protein>
<comment type="caution">
    <text evidence="2">The sequence shown here is derived from an EMBL/GenBank/DDBJ whole genome shotgun (WGS) entry which is preliminary data.</text>
</comment>
<feature type="signal peptide" evidence="1">
    <location>
        <begin position="1"/>
        <end position="22"/>
    </location>
</feature>
<keyword evidence="3" id="KW-1185">Reference proteome</keyword>
<dbReference type="OrthoDB" id="383937at2"/>
<dbReference type="PANTHER" id="PTHR43649">
    <property type="entry name" value="ARABINOSE-BINDING PROTEIN-RELATED"/>
    <property type="match status" value="1"/>
</dbReference>
<dbReference type="SUPFAM" id="SSF53850">
    <property type="entry name" value="Periplasmic binding protein-like II"/>
    <property type="match status" value="1"/>
</dbReference>
<reference evidence="2 3" key="1">
    <citation type="submission" date="2019-09" db="EMBL/GenBank/DDBJ databases">
        <authorList>
            <person name="Valk L.C."/>
        </authorList>
    </citation>
    <scope>NUCLEOTIDE SEQUENCE [LARGE SCALE GENOMIC DNA]</scope>
    <source>
        <strain evidence="2">GalUA</strain>
    </source>
</reference>
<accession>A0A7V7QMS4</accession>
<organism evidence="2 3">
    <name type="scientific">Candidatus Galacturonatibacter soehngenii</name>
    <dbReference type="NCBI Taxonomy" id="2307010"/>
    <lineage>
        <taxon>Bacteria</taxon>
        <taxon>Bacillati</taxon>
        <taxon>Bacillota</taxon>
        <taxon>Clostridia</taxon>
        <taxon>Lachnospirales</taxon>
        <taxon>Lachnospiraceae</taxon>
        <taxon>Candidatus Galacturonatibacter</taxon>
    </lineage>
</organism>
<dbReference type="InterPro" id="IPR006059">
    <property type="entry name" value="SBP"/>
</dbReference>